<sequence length="97" mass="10564">MSHKDPVTPELRFAVMKRDKTCVGPLVGMPKPCGSQFGSGSTVSLELDHVDNAGFGKRGPSSLGNLVVLCGYHHRVKTEASRTWKPLLRKYLEGINA</sequence>
<dbReference type="EMBL" id="LR797071">
    <property type="protein sequence ID" value="CAB4184851.1"/>
    <property type="molecule type" value="Genomic_DNA"/>
</dbReference>
<evidence type="ECO:0000313" key="4">
    <source>
        <dbReference type="EMBL" id="CAB5231160.1"/>
    </source>
</evidence>
<reference evidence="2" key="1">
    <citation type="submission" date="2020-05" db="EMBL/GenBank/DDBJ databases">
        <authorList>
            <person name="Chiriac C."/>
            <person name="Salcher M."/>
            <person name="Ghai R."/>
            <person name="Kavagutti S V."/>
        </authorList>
    </citation>
    <scope>NUCLEOTIDE SEQUENCE</scope>
</reference>
<dbReference type="EMBL" id="LR798428">
    <property type="protein sequence ID" value="CAB5231160.1"/>
    <property type="molecule type" value="Genomic_DNA"/>
</dbReference>
<evidence type="ECO:0000313" key="1">
    <source>
        <dbReference type="EMBL" id="CAB4174519.1"/>
    </source>
</evidence>
<evidence type="ECO:0000313" key="2">
    <source>
        <dbReference type="EMBL" id="CAB4184851.1"/>
    </source>
</evidence>
<dbReference type="EMBL" id="LR797185">
    <property type="protein sequence ID" value="CAB4192420.1"/>
    <property type="molecule type" value="Genomic_DNA"/>
</dbReference>
<gene>
    <name evidence="2" type="ORF">UFOVP1131_39</name>
    <name evidence="3" type="ORF">UFOVP1245_23</name>
    <name evidence="4" type="ORF">UFOVP1582_31</name>
    <name evidence="1" type="ORF">UFOVP966_53</name>
</gene>
<dbReference type="EMBL" id="LR796919">
    <property type="protein sequence ID" value="CAB4174519.1"/>
    <property type="molecule type" value="Genomic_DNA"/>
</dbReference>
<dbReference type="InterPro" id="IPR003615">
    <property type="entry name" value="HNH_nuc"/>
</dbReference>
<protein>
    <submittedName>
        <fullName evidence="2">HNHc domain containing protein</fullName>
    </submittedName>
</protein>
<proteinExistence type="predicted"/>
<name>A0A6J5QTW8_9CAUD</name>
<accession>A0A6J5QTW8</accession>
<evidence type="ECO:0000313" key="3">
    <source>
        <dbReference type="EMBL" id="CAB4192420.1"/>
    </source>
</evidence>
<dbReference type="CDD" id="cd00085">
    <property type="entry name" value="HNHc"/>
    <property type="match status" value="1"/>
</dbReference>
<organism evidence="2">
    <name type="scientific">uncultured Caudovirales phage</name>
    <dbReference type="NCBI Taxonomy" id="2100421"/>
    <lineage>
        <taxon>Viruses</taxon>
        <taxon>Duplodnaviria</taxon>
        <taxon>Heunggongvirae</taxon>
        <taxon>Uroviricota</taxon>
        <taxon>Caudoviricetes</taxon>
        <taxon>Peduoviridae</taxon>
        <taxon>Maltschvirus</taxon>
        <taxon>Maltschvirus maltsch</taxon>
    </lineage>
</organism>